<protein>
    <submittedName>
        <fullName evidence="1">Uncharacterized protein</fullName>
    </submittedName>
</protein>
<evidence type="ECO:0000313" key="2">
    <source>
        <dbReference type="Proteomes" id="UP000012118"/>
    </source>
</evidence>
<sequence length="64" mass="7713">MNKRSAIESIISHFKYDHNMIRNFLKSKEEDRINAILVASGCNFNKPFRAFFLFLDQFSFFRNF</sequence>
<organism evidence="1 2">
    <name type="scientific">Leptospira weilii str. UI 13098</name>
    <dbReference type="NCBI Taxonomy" id="1088542"/>
    <lineage>
        <taxon>Bacteria</taxon>
        <taxon>Pseudomonadati</taxon>
        <taxon>Spirochaetota</taxon>
        <taxon>Spirochaetia</taxon>
        <taxon>Leptospirales</taxon>
        <taxon>Leptospiraceae</taxon>
        <taxon>Leptospira</taxon>
    </lineage>
</organism>
<dbReference type="EMBL" id="AHNU02000022">
    <property type="protein sequence ID" value="EMN92010.1"/>
    <property type="molecule type" value="Genomic_DNA"/>
</dbReference>
<name>M6QFJ7_9LEPT</name>
<dbReference type="Proteomes" id="UP000012118">
    <property type="component" value="Unassembled WGS sequence"/>
</dbReference>
<proteinExistence type="predicted"/>
<reference evidence="1 2" key="1">
    <citation type="submission" date="2013-01" db="EMBL/GenBank/DDBJ databases">
        <authorList>
            <person name="Harkins D.M."/>
            <person name="Durkin A.S."/>
            <person name="Brinkac L.M."/>
            <person name="Haft D.H."/>
            <person name="Selengut J.D."/>
            <person name="Sanka R."/>
            <person name="DePew J."/>
            <person name="Purushe J."/>
            <person name="Chanthongthip A."/>
            <person name="Lattana O."/>
            <person name="Phetsouvanh R."/>
            <person name="Newton P.N."/>
            <person name="Vinetz J.M."/>
            <person name="Sutton G.G."/>
            <person name="Nierman W.C."/>
            <person name="Fouts D.E."/>
        </authorList>
    </citation>
    <scope>NUCLEOTIDE SEQUENCE [LARGE SCALE GENOMIC DNA]</scope>
    <source>
        <strain evidence="1 2">UI 13098</strain>
    </source>
</reference>
<accession>M6QFJ7</accession>
<evidence type="ECO:0000313" key="1">
    <source>
        <dbReference type="EMBL" id="EMN92010.1"/>
    </source>
</evidence>
<dbReference type="AlphaFoldDB" id="M6QFJ7"/>
<gene>
    <name evidence="1" type="ORF">LEP1GSC108_0416</name>
</gene>
<comment type="caution">
    <text evidence="1">The sequence shown here is derived from an EMBL/GenBank/DDBJ whole genome shotgun (WGS) entry which is preliminary data.</text>
</comment>
<keyword evidence="2" id="KW-1185">Reference proteome</keyword>